<evidence type="ECO:0000256" key="3">
    <source>
        <dbReference type="SAM" id="Phobius"/>
    </source>
</evidence>
<feature type="transmembrane region" description="Helical" evidence="3">
    <location>
        <begin position="707"/>
        <end position="740"/>
    </location>
</feature>
<dbReference type="STRING" id="6573.A0A210Q487"/>
<feature type="transmembrane region" description="Helical" evidence="3">
    <location>
        <begin position="829"/>
        <end position="852"/>
    </location>
</feature>
<feature type="domain" description="SSD" evidence="4">
    <location>
        <begin position="279"/>
        <end position="439"/>
    </location>
</feature>
<evidence type="ECO:0000256" key="2">
    <source>
        <dbReference type="SAM" id="MobiDB-lite"/>
    </source>
</evidence>
<proteinExistence type="inferred from homology"/>
<feature type="transmembrane region" description="Helical" evidence="3">
    <location>
        <begin position="746"/>
        <end position="773"/>
    </location>
</feature>
<evidence type="ECO:0000313" key="5">
    <source>
        <dbReference type="EMBL" id="OWF43557.1"/>
    </source>
</evidence>
<dbReference type="OrthoDB" id="6510177at2759"/>
<dbReference type="PROSITE" id="PS50156">
    <property type="entry name" value="SSD"/>
    <property type="match status" value="1"/>
</dbReference>
<dbReference type="Proteomes" id="UP000242188">
    <property type="component" value="Unassembled WGS sequence"/>
</dbReference>
<dbReference type="AlphaFoldDB" id="A0A210Q487"/>
<name>A0A210Q487_MIZYE</name>
<feature type="transmembrane region" description="Helical" evidence="3">
    <location>
        <begin position="491"/>
        <end position="511"/>
    </location>
</feature>
<dbReference type="InterPro" id="IPR053958">
    <property type="entry name" value="HMGCR/SNAP/NPC1-like_SSD"/>
</dbReference>
<feature type="transmembrane region" description="Helical" evidence="3">
    <location>
        <begin position="794"/>
        <end position="817"/>
    </location>
</feature>
<dbReference type="EMBL" id="NEDP02005059">
    <property type="protein sequence ID" value="OWF43557.1"/>
    <property type="molecule type" value="Genomic_DNA"/>
</dbReference>
<dbReference type="Gene3D" id="1.20.1640.10">
    <property type="entry name" value="Multidrug efflux transporter AcrB transmembrane domain"/>
    <property type="match status" value="2"/>
</dbReference>
<keyword evidence="3" id="KW-0472">Membrane</keyword>
<feature type="transmembrane region" description="Helical" evidence="3">
    <location>
        <begin position="280"/>
        <end position="299"/>
    </location>
</feature>
<evidence type="ECO:0000259" key="4">
    <source>
        <dbReference type="PROSITE" id="PS50156"/>
    </source>
</evidence>
<dbReference type="SUPFAM" id="SSF82866">
    <property type="entry name" value="Multidrug efflux transporter AcrB transmembrane domain"/>
    <property type="match status" value="2"/>
</dbReference>
<comment type="similarity">
    <text evidence="1">Belongs to the patched family.</text>
</comment>
<sequence>MAMNGTSRNMTGEKSSNHYDKVEKKPFIITRMLNKITSSMENGFYMLGMLIGNHPLKSVLLSGFVVGIFALGVLNFTEDTDSDTLWVPSDAEVFQDKTWVSANFPSTLRTVSVIFVSSNVLSTSAVQAMNTLYKSSLGLTTSSGKNYTDVCFKSGSNCLVNSVLELWSYNDANIVAASATDILNTINTATVSPLYGRPFDVTTVLGSISYSSGTTVSAAEAAKITFFLNGDSTNKDESMAWETKMVDLVQNTQNSAISDYYVLATRSFSDVASDAIGGDISLLSAGYMIVIIYIIIILGRFNCLDFGLGIAVCGILVIGLSLGFSYGLASAAGWKYTPLHSILPFLLLGIGVDDLFVIMGAYKSLPIGYLDRPIHERMAMTLKHAGVSITVTSLTDMCAFGIGATTVLPALRSFCVFCCLGILALFLMAATFFVGCIALTAKRRDADRNSLVCCYRHNADYRPNECSKTELFVAAIKKFYAPTLMRLPVKIAAMVVTAIFLGFGIWGFVVLKQDYNPIWFIPSDSYPYKYDGASNKYFNTGAQASAYCKNIDYFSSKTQFDSLYTQLTGSSYISTGSTDSWFKSFTDWLSTTSTASVTSRLDGSKYPTTSTNFYDLLYEFVTTEATGLRHRSEVVFTNNSGVLGVSASYIKFTHIVLTDSTSKINAMENTMSIVSDLFSDDNCFAYGRLYLQWYTNKVIQTELYRNLGLAALCVFVVCLILIANLFTSLMVLSCVIFTLLDVGGMMNFWGLTIDTVTSIILILAIGLAVDYSAHIGHCFMTFTGDRNARVRATLVEMGSPVFSGAFSTFLAFILLAFSNSYVFTTFFKVFLLVAVFGVFHGLVYLPVLLSWIGPLPYMTAERGESGAGEVELRITSADLNHKSRSSLQGETNLAMENKHDLQFSKPPVKSHVNGRGKDRGVEPPPDYNPEVVQRPTNMPVTAIPMNYHRHDHISDIPPMHPYRGRERFLNRQWQYRPQDETSLKVSTTNYELICNNGKQKMIQFL</sequence>
<feature type="transmembrane region" description="Helical" evidence="3">
    <location>
        <begin position="341"/>
        <end position="362"/>
    </location>
</feature>
<evidence type="ECO:0000256" key="1">
    <source>
        <dbReference type="ARBA" id="ARBA00005585"/>
    </source>
</evidence>
<dbReference type="PANTHER" id="PTHR10796:SF130">
    <property type="entry name" value="PATCHED DOMAIN-CONTAINING PROTEIN 3-LIKE PROTEIN"/>
    <property type="match status" value="1"/>
</dbReference>
<reference evidence="5 6" key="1">
    <citation type="journal article" date="2017" name="Nat. Ecol. Evol.">
        <title>Scallop genome provides insights into evolution of bilaterian karyotype and development.</title>
        <authorList>
            <person name="Wang S."/>
            <person name="Zhang J."/>
            <person name="Jiao W."/>
            <person name="Li J."/>
            <person name="Xun X."/>
            <person name="Sun Y."/>
            <person name="Guo X."/>
            <person name="Huan P."/>
            <person name="Dong B."/>
            <person name="Zhang L."/>
            <person name="Hu X."/>
            <person name="Sun X."/>
            <person name="Wang J."/>
            <person name="Zhao C."/>
            <person name="Wang Y."/>
            <person name="Wang D."/>
            <person name="Huang X."/>
            <person name="Wang R."/>
            <person name="Lv J."/>
            <person name="Li Y."/>
            <person name="Zhang Z."/>
            <person name="Liu B."/>
            <person name="Lu W."/>
            <person name="Hui Y."/>
            <person name="Liang J."/>
            <person name="Zhou Z."/>
            <person name="Hou R."/>
            <person name="Li X."/>
            <person name="Liu Y."/>
            <person name="Li H."/>
            <person name="Ning X."/>
            <person name="Lin Y."/>
            <person name="Zhao L."/>
            <person name="Xing Q."/>
            <person name="Dou J."/>
            <person name="Li Y."/>
            <person name="Mao J."/>
            <person name="Guo H."/>
            <person name="Dou H."/>
            <person name="Li T."/>
            <person name="Mu C."/>
            <person name="Jiang W."/>
            <person name="Fu Q."/>
            <person name="Fu X."/>
            <person name="Miao Y."/>
            <person name="Liu J."/>
            <person name="Yu Q."/>
            <person name="Li R."/>
            <person name="Liao H."/>
            <person name="Li X."/>
            <person name="Kong Y."/>
            <person name="Jiang Z."/>
            <person name="Chourrout D."/>
            <person name="Li R."/>
            <person name="Bao Z."/>
        </authorList>
    </citation>
    <scope>NUCLEOTIDE SEQUENCE [LARGE SCALE GENOMIC DNA]</scope>
    <source>
        <strain evidence="5 6">PY_sf001</strain>
    </source>
</reference>
<dbReference type="GO" id="GO:0016020">
    <property type="term" value="C:membrane"/>
    <property type="evidence" value="ECO:0007669"/>
    <property type="project" value="TreeGrafter"/>
</dbReference>
<gene>
    <name evidence="5" type="ORF">KP79_PYT08489</name>
</gene>
<keyword evidence="6" id="KW-1185">Reference proteome</keyword>
<feature type="transmembrane region" description="Helical" evidence="3">
    <location>
        <begin position="306"/>
        <end position="329"/>
    </location>
</feature>
<accession>A0A210Q487</accession>
<organism evidence="5 6">
    <name type="scientific">Mizuhopecten yessoensis</name>
    <name type="common">Japanese scallop</name>
    <name type="synonym">Patinopecten yessoensis</name>
    <dbReference type="NCBI Taxonomy" id="6573"/>
    <lineage>
        <taxon>Eukaryota</taxon>
        <taxon>Metazoa</taxon>
        <taxon>Spiralia</taxon>
        <taxon>Lophotrochozoa</taxon>
        <taxon>Mollusca</taxon>
        <taxon>Bivalvia</taxon>
        <taxon>Autobranchia</taxon>
        <taxon>Pteriomorphia</taxon>
        <taxon>Pectinida</taxon>
        <taxon>Pectinoidea</taxon>
        <taxon>Pectinidae</taxon>
        <taxon>Mizuhopecten</taxon>
    </lineage>
</organism>
<evidence type="ECO:0000313" key="6">
    <source>
        <dbReference type="Proteomes" id="UP000242188"/>
    </source>
</evidence>
<comment type="caution">
    <text evidence="5">The sequence shown here is derived from an EMBL/GenBank/DDBJ whole genome shotgun (WGS) entry which is preliminary data.</text>
</comment>
<keyword evidence="3" id="KW-1133">Transmembrane helix</keyword>
<dbReference type="InterPro" id="IPR051697">
    <property type="entry name" value="Patched_domain-protein"/>
</dbReference>
<dbReference type="PANTHER" id="PTHR10796">
    <property type="entry name" value="PATCHED-RELATED"/>
    <property type="match status" value="1"/>
</dbReference>
<dbReference type="Pfam" id="PF12349">
    <property type="entry name" value="Sterol-sensing"/>
    <property type="match status" value="1"/>
</dbReference>
<dbReference type="InterPro" id="IPR000731">
    <property type="entry name" value="SSD"/>
</dbReference>
<feature type="transmembrane region" description="Helical" evidence="3">
    <location>
        <begin position="414"/>
        <end position="441"/>
    </location>
</feature>
<feature type="region of interest" description="Disordered" evidence="2">
    <location>
        <begin position="898"/>
        <end position="933"/>
    </location>
</feature>
<protein>
    <submittedName>
        <fullName evidence="5">Niemann-Pick C1 protein</fullName>
    </submittedName>
</protein>
<keyword evidence="3" id="KW-0812">Transmembrane</keyword>